<dbReference type="Pfam" id="PF00026">
    <property type="entry name" value="Asp"/>
    <property type="match status" value="1"/>
</dbReference>
<feature type="disulfide bond" evidence="4">
    <location>
        <begin position="16"/>
        <end position="21"/>
    </location>
</feature>
<evidence type="ECO:0000259" key="8">
    <source>
        <dbReference type="PROSITE" id="PS51767"/>
    </source>
</evidence>
<evidence type="ECO:0000256" key="6">
    <source>
        <dbReference type="SAM" id="MobiDB-lite"/>
    </source>
</evidence>
<accession>A0A5M3N201</accession>
<dbReference type="KEGG" id="cput:CONPUDRAFT_118240"/>
<keyword evidence="10" id="KW-1185">Reference proteome</keyword>
<keyword evidence="5" id="KW-0378">Hydrolase</keyword>
<feature type="disulfide bond" evidence="4">
    <location>
        <begin position="247"/>
        <end position="285"/>
    </location>
</feature>
<keyword evidence="7" id="KW-1133">Transmembrane helix</keyword>
<evidence type="ECO:0000256" key="2">
    <source>
        <dbReference type="ARBA" id="ARBA00022750"/>
    </source>
</evidence>
<comment type="caution">
    <text evidence="9">The sequence shown here is derived from an EMBL/GenBank/DDBJ whole genome shotgun (WGS) entry which is preliminary data.</text>
</comment>
<dbReference type="PANTHER" id="PTHR47966:SF57">
    <property type="entry name" value="PEPTIDASE A1 DOMAIN-CONTAINING PROTEIN"/>
    <property type="match status" value="1"/>
</dbReference>
<dbReference type="EMBL" id="JH711574">
    <property type="protein sequence ID" value="EIW85409.1"/>
    <property type="molecule type" value="Genomic_DNA"/>
</dbReference>
<dbReference type="GO" id="GO:0006508">
    <property type="term" value="P:proteolysis"/>
    <property type="evidence" value="ECO:0007669"/>
    <property type="project" value="UniProtKB-KW"/>
</dbReference>
<dbReference type="InterPro" id="IPR001969">
    <property type="entry name" value="Aspartic_peptidase_AS"/>
</dbReference>
<organism evidence="9 10">
    <name type="scientific">Coniophora puteana (strain RWD-64-598)</name>
    <name type="common">Brown rot fungus</name>
    <dbReference type="NCBI Taxonomy" id="741705"/>
    <lineage>
        <taxon>Eukaryota</taxon>
        <taxon>Fungi</taxon>
        <taxon>Dikarya</taxon>
        <taxon>Basidiomycota</taxon>
        <taxon>Agaricomycotina</taxon>
        <taxon>Agaricomycetes</taxon>
        <taxon>Agaricomycetidae</taxon>
        <taxon>Boletales</taxon>
        <taxon>Coniophorineae</taxon>
        <taxon>Coniophoraceae</taxon>
        <taxon>Coniophora</taxon>
    </lineage>
</organism>
<evidence type="ECO:0000256" key="4">
    <source>
        <dbReference type="PIRSR" id="PIRSR601461-2"/>
    </source>
</evidence>
<dbReference type="PANTHER" id="PTHR47966">
    <property type="entry name" value="BETA-SITE APP-CLEAVING ENZYME, ISOFORM A-RELATED"/>
    <property type="match status" value="1"/>
</dbReference>
<evidence type="ECO:0000313" key="9">
    <source>
        <dbReference type="EMBL" id="EIW85409.1"/>
    </source>
</evidence>
<evidence type="ECO:0000256" key="3">
    <source>
        <dbReference type="PIRSR" id="PIRSR601461-1"/>
    </source>
</evidence>
<dbReference type="OMA" id="FHLDYLM"/>
<keyword evidence="2 5" id="KW-0064">Aspartyl protease</keyword>
<keyword evidence="4" id="KW-1015">Disulfide bond</keyword>
<dbReference type="PRINTS" id="PR00792">
    <property type="entry name" value="PEPSIN"/>
</dbReference>
<gene>
    <name evidence="9" type="ORF">CONPUDRAFT_118240</name>
</gene>
<proteinExistence type="inferred from homology"/>
<evidence type="ECO:0000256" key="7">
    <source>
        <dbReference type="SAM" id="Phobius"/>
    </source>
</evidence>
<sequence>MFDTGSSDLWVVSSDCTSPDCQAVPRYSPSSKTLSISDQPFQLDYLSGSVSGRIGTETVAINSFTVSNQTFALVTKTDGLDLESTGNSGILGLAFPGASSIPAKVGTTLLDSLFSRFADDSDRLFAYTLGRNTSDGLLDVDSSFTIGTIDDDIVPDPKRIAYTAVTPAGKDDFDFWKMPLQGITLDGQLLPLTPSRISGVSSPIAVLDSGTTLVLGPKKDVDAFWSSIGTGGSARYNQSLQFWEVLCNRAVDVRFILGDEKSATHFPIHPEDVSWADSEQTTGWCLGGIQANDRVDSGDWLLGDAFLRNVYVVHQWATSSHPPMIGLLNLTDPDLAMQQMRHDRGPDSAPPISVQPLRQVSDTSPTTTIACSVGAIGGFLVGALVTSLYRLRKRSVAQKPSL</sequence>
<dbReference type="SUPFAM" id="SSF50630">
    <property type="entry name" value="Acid proteases"/>
    <property type="match status" value="1"/>
</dbReference>
<feature type="transmembrane region" description="Helical" evidence="7">
    <location>
        <begin position="367"/>
        <end position="389"/>
    </location>
</feature>
<dbReference type="OrthoDB" id="15189at2759"/>
<dbReference type="GO" id="GO:0004190">
    <property type="term" value="F:aspartic-type endopeptidase activity"/>
    <property type="evidence" value="ECO:0007669"/>
    <property type="project" value="UniProtKB-KW"/>
</dbReference>
<dbReference type="InterPro" id="IPR001461">
    <property type="entry name" value="Aspartic_peptidase_A1"/>
</dbReference>
<dbReference type="Proteomes" id="UP000053558">
    <property type="component" value="Unassembled WGS sequence"/>
</dbReference>
<dbReference type="Gene3D" id="2.40.70.10">
    <property type="entry name" value="Acid Proteases"/>
    <property type="match status" value="2"/>
</dbReference>
<dbReference type="GeneID" id="19199375"/>
<evidence type="ECO:0000313" key="10">
    <source>
        <dbReference type="Proteomes" id="UP000053558"/>
    </source>
</evidence>
<reference evidence="10" key="1">
    <citation type="journal article" date="2012" name="Science">
        <title>The Paleozoic origin of enzymatic lignin decomposition reconstructed from 31 fungal genomes.</title>
        <authorList>
            <person name="Floudas D."/>
            <person name="Binder M."/>
            <person name="Riley R."/>
            <person name="Barry K."/>
            <person name="Blanchette R.A."/>
            <person name="Henrissat B."/>
            <person name="Martinez A.T."/>
            <person name="Otillar R."/>
            <person name="Spatafora J.W."/>
            <person name="Yadav J.S."/>
            <person name="Aerts A."/>
            <person name="Benoit I."/>
            <person name="Boyd A."/>
            <person name="Carlson A."/>
            <person name="Copeland A."/>
            <person name="Coutinho P.M."/>
            <person name="de Vries R.P."/>
            <person name="Ferreira P."/>
            <person name="Findley K."/>
            <person name="Foster B."/>
            <person name="Gaskell J."/>
            <person name="Glotzer D."/>
            <person name="Gorecki P."/>
            <person name="Heitman J."/>
            <person name="Hesse C."/>
            <person name="Hori C."/>
            <person name="Igarashi K."/>
            <person name="Jurgens J.A."/>
            <person name="Kallen N."/>
            <person name="Kersten P."/>
            <person name="Kohler A."/>
            <person name="Kuees U."/>
            <person name="Kumar T.K.A."/>
            <person name="Kuo A."/>
            <person name="LaButti K."/>
            <person name="Larrondo L.F."/>
            <person name="Lindquist E."/>
            <person name="Ling A."/>
            <person name="Lombard V."/>
            <person name="Lucas S."/>
            <person name="Lundell T."/>
            <person name="Martin R."/>
            <person name="McLaughlin D.J."/>
            <person name="Morgenstern I."/>
            <person name="Morin E."/>
            <person name="Murat C."/>
            <person name="Nagy L.G."/>
            <person name="Nolan M."/>
            <person name="Ohm R.A."/>
            <person name="Patyshakuliyeva A."/>
            <person name="Rokas A."/>
            <person name="Ruiz-Duenas F.J."/>
            <person name="Sabat G."/>
            <person name="Salamov A."/>
            <person name="Samejima M."/>
            <person name="Schmutz J."/>
            <person name="Slot J.C."/>
            <person name="St John F."/>
            <person name="Stenlid J."/>
            <person name="Sun H."/>
            <person name="Sun S."/>
            <person name="Syed K."/>
            <person name="Tsang A."/>
            <person name="Wiebenga A."/>
            <person name="Young D."/>
            <person name="Pisabarro A."/>
            <person name="Eastwood D.C."/>
            <person name="Martin F."/>
            <person name="Cullen D."/>
            <person name="Grigoriev I.V."/>
            <person name="Hibbett D.S."/>
        </authorList>
    </citation>
    <scope>NUCLEOTIDE SEQUENCE [LARGE SCALE GENOMIC DNA]</scope>
    <source>
        <strain evidence="10">RWD-64-598 SS2</strain>
    </source>
</reference>
<name>A0A5M3N201_CONPW</name>
<dbReference type="RefSeq" id="XP_007764905.1">
    <property type="nucleotide sequence ID" value="XM_007766715.1"/>
</dbReference>
<evidence type="ECO:0000256" key="1">
    <source>
        <dbReference type="ARBA" id="ARBA00007447"/>
    </source>
</evidence>
<dbReference type="PROSITE" id="PS51767">
    <property type="entry name" value="PEPTIDASE_A1"/>
    <property type="match status" value="1"/>
</dbReference>
<dbReference type="InterPro" id="IPR021109">
    <property type="entry name" value="Peptidase_aspartic_dom_sf"/>
</dbReference>
<feature type="active site" evidence="3">
    <location>
        <position position="3"/>
    </location>
</feature>
<feature type="domain" description="Peptidase A1" evidence="8">
    <location>
        <begin position="1"/>
        <end position="328"/>
    </location>
</feature>
<dbReference type="InterPro" id="IPR033121">
    <property type="entry name" value="PEPTIDASE_A1"/>
</dbReference>
<dbReference type="PROSITE" id="PS00141">
    <property type="entry name" value="ASP_PROTEASE"/>
    <property type="match status" value="1"/>
</dbReference>
<comment type="similarity">
    <text evidence="1 5">Belongs to the peptidase A1 family.</text>
</comment>
<protein>
    <submittedName>
        <fullName evidence="9">Acid protease</fullName>
    </submittedName>
</protein>
<dbReference type="CDD" id="cd05471">
    <property type="entry name" value="pepsin_like"/>
    <property type="match status" value="1"/>
</dbReference>
<feature type="region of interest" description="Disordered" evidence="6">
    <location>
        <begin position="340"/>
        <end position="360"/>
    </location>
</feature>
<feature type="active site" evidence="3">
    <location>
        <position position="208"/>
    </location>
</feature>
<keyword evidence="5 9" id="KW-0645">Protease</keyword>
<keyword evidence="7" id="KW-0812">Transmembrane</keyword>
<keyword evidence="7" id="KW-0472">Membrane</keyword>
<dbReference type="AlphaFoldDB" id="A0A5M3N201"/>
<dbReference type="InterPro" id="IPR034164">
    <property type="entry name" value="Pepsin-like_dom"/>
</dbReference>
<evidence type="ECO:0000256" key="5">
    <source>
        <dbReference type="RuleBase" id="RU000454"/>
    </source>
</evidence>